<organism evidence="2 3">
    <name type="scientific">Nonomuraea mangrovi</name>
    <dbReference type="NCBI Taxonomy" id="2316207"/>
    <lineage>
        <taxon>Bacteria</taxon>
        <taxon>Bacillati</taxon>
        <taxon>Actinomycetota</taxon>
        <taxon>Actinomycetes</taxon>
        <taxon>Streptosporangiales</taxon>
        <taxon>Streptosporangiaceae</taxon>
        <taxon>Nonomuraea</taxon>
    </lineage>
</organism>
<gene>
    <name evidence="2" type="ORF">ACFSKW_14720</name>
</gene>
<evidence type="ECO:0008006" key="4">
    <source>
        <dbReference type="Google" id="ProtNLM"/>
    </source>
</evidence>
<comment type="caution">
    <text evidence="2">The sequence shown here is derived from an EMBL/GenBank/DDBJ whole genome shotgun (WGS) entry which is preliminary data.</text>
</comment>
<evidence type="ECO:0000313" key="3">
    <source>
        <dbReference type="Proteomes" id="UP001597368"/>
    </source>
</evidence>
<feature type="compositionally biased region" description="Polar residues" evidence="1">
    <location>
        <begin position="36"/>
        <end position="46"/>
    </location>
</feature>
<feature type="region of interest" description="Disordered" evidence="1">
    <location>
        <begin position="324"/>
        <end position="349"/>
    </location>
</feature>
<reference evidence="3" key="1">
    <citation type="journal article" date="2019" name="Int. J. Syst. Evol. Microbiol.">
        <title>The Global Catalogue of Microorganisms (GCM) 10K type strain sequencing project: providing services to taxonomists for standard genome sequencing and annotation.</title>
        <authorList>
            <consortium name="The Broad Institute Genomics Platform"/>
            <consortium name="The Broad Institute Genome Sequencing Center for Infectious Disease"/>
            <person name="Wu L."/>
            <person name="Ma J."/>
        </authorList>
    </citation>
    <scope>NUCLEOTIDE SEQUENCE [LARGE SCALE GENOMIC DNA]</scope>
    <source>
        <strain evidence="3">ICMP 6774ER</strain>
    </source>
</reference>
<feature type="compositionally biased region" description="Basic and acidic residues" evidence="1">
    <location>
        <begin position="71"/>
        <end position="85"/>
    </location>
</feature>
<sequence length="349" mass="36060">MNTPAKLVVYVSSLAVVFGAALGVGSAVGEVGTPPKASTHTGTGAHTESTTDTGSTTHAVGAADPTARPETAGHGESAGHTDSAEATKTATASPDTPGGLQVSENGYTFTPATNALKAGQPTDFSFTVTGPDGRPVTGYEVQHEKKVHFIVVSRDLNTFQHLHPEEGANGVWTVKLTLPEAGVYRAYADILPTGASAMTLGTDLFAAGDYAPKPLPAVSRTAEVDGYTVTLDGDLVPGQAGKLTLTVAKDGKPVTDVQPYLGALGHLVALRAGDLAYLHVHPEKDSLTFYAEVPSRGDYRLFLDFKHQDKVRTAAFTVKVGDATATSTTAPTTPPTAEPAEPDGHGHSH</sequence>
<evidence type="ECO:0000313" key="2">
    <source>
        <dbReference type="EMBL" id="MFD1932729.1"/>
    </source>
</evidence>
<keyword evidence="3" id="KW-1185">Reference proteome</keyword>
<dbReference type="EMBL" id="JBHUFV010000022">
    <property type="protein sequence ID" value="MFD1932729.1"/>
    <property type="molecule type" value="Genomic_DNA"/>
</dbReference>
<accession>A0ABW4SWR8</accession>
<name>A0ABW4SWR8_9ACTN</name>
<dbReference type="RefSeq" id="WP_379572783.1">
    <property type="nucleotide sequence ID" value="NZ_JBHUFV010000022.1"/>
</dbReference>
<feature type="compositionally biased region" description="Low complexity" evidence="1">
    <location>
        <begin position="47"/>
        <end position="57"/>
    </location>
</feature>
<protein>
    <recommendedName>
        <fullName evidence="4">Secreted protein</fullName>
    </recommendedName>
</protein>
<dbReference type="Proteomes" id="UP001597368">
    <property type="component" value="Unassembled WGS sequence"/>
</dbReference>
<proteinExistence type="predicted"/>
<evidence type="ECO:0000256" key="1">
    <source>
        <dbReference type="SAM" id="MobiDB-lite"/>
    </source>
</evidence>
<feature type="region of interest" description="Disordered" evidence="1">
    <location>
        <begin position="33"/>
        <end position="106"/>
    </location>
</feature>